<proteinExistence type="inferred from homology"/>
<dbReference type="GO" id="GO:0005886">
    <property type="term" value="C:plasma membrane"/>
    <property type="evidence" value="ECO:0007669"/>
    <property type="project" value="UniProtKB-SubCell"/>
</dbReference>
<evidence type="ECO:0000313" key="10">
    <source>
        <dbReference type="EMBL" id="ABU58616.1"/>
    </source>
</evidence>
<evidence type="ECO:0000256" key="4">
    <source>
        <dbReference type="ARBA" id="ARBA00022989"/>
    </source>
</evidence>
<name>A7NM61_ROSCS</name>
<dbReference type="Proteomes" id="UP000000263">
    <property type="component" value="Chromosome"/>
</dbReference>
<dbReference type="InterPro" id="IPR025857">
    <property type="entry name" value="MacB_PCD"/>
</dbReference>
<dbReference type="RefSeq" id="WP_012121040.1">
    <property type="nucleotide sequence ID" value="NC_009767.1"/>
</dbReference>
<dbReference type="EMBL" id="CP000804">
    <property type="protein sequence ID" value="ABU58616.1"/>
    <property type="molecule type" value="Genomic_DNA"/>
</dbReference>
<feature type="transmembrane region" description="Helical" evidence="7">
    <location>
        <begin position="754"/>
        <end position="779"/>
    </location>
</feature>
<keyword evidence="4 7" id="KW-1133">Transmembrane helix</keyword>
<feature type="transmembrane region" description="Helical" evidence="7">
    <location>
        <begin position="356"/>
        <end position="376"/>
    </location>
</feature>
<feature type="transmembrane region" description="Helical" evidence="7">
    <location>
        <begin position="706"/>
        <end position="734"/>
    </location>
</feature>
<sequence>MLRPRWRKVFADVWSNKTRTVLVVLSIAVGVFAIGAIAGANALLTREMTAAYMAVNPADITISSDPFDDEFVRTVRRIPGVADAVGGLSVGVRFQIGPDQWRNMTISIVDDFKDMRINKVYPVEGAWPPAHRELLVERASLPLTGAKIGDTVTIRLPDETLRRMRIAGTVATPNLAPAALTNQTYAFATLATLEWLGRPQYYTELHITVTGDRFNKEHIAEVAALVRNKIESSGRTVYFTYLPEPGRHPAHQVLQPLFLLLSFLGALSLFASCFLVVNTISALLTQQVRQIGMMKAIGARTSDVIVMYLVSVLLLGVLALLLAMPLAYLVAAGLTILISGLMNTDVTSLAMPLEVWLIMIAVGLLVPLLAALAPVFGGARVTVHEAISGYGLGKGRFGRGRIDRLLQRIHGLSRPLMLSLRNTFRRKGRLALTMMTLTLSGIIFISVFSVRNSLQLTLDDALKYFNFHILGVFNGFYRTEQIERETLAVPGVIAAESWGFDMVRRVRPNDTESDSIIMYAVPAETRMIIPTVLEGRWLLPEDENALVINSSVLGLEPDIKVGDTVTLKIDRRESEWKVVGIVRGIGGQAMVYTHYPYFARIRGFTGRAIAVTVQIDPSDAANQERVAKELEAHYKSVGMRSMMQTTAIIRQQNEIFFNILISFLLAMALLLATVGGLGLMGTMSINVLERTREIGVLRAIGASNGAVWRIVVTEGIIIGALSWALAMIVAVPLAKVISDSVGMAFFQTPLSFSFSIGGALIWLALVTIIAAIASLLPAYNATRLTVREVLAYE</sequence>
<accession>A7NM61</accession>
<feature type="transmembrane region" description="Helical" evidence="7">
    <location>
        <begin position="430"/>
        <end position="450"/>
    </location>
</feature>
<dbReference type="OrthoDB" id="9780560at2"/>
<evidence type="ECO:0000259" key="9">
    <source>
        <dbReference type="Pfam" id="PF12704"/>
    </source>
</evidence>
<dbReference type="KEGG" id="rca:Rcas_2537"/>
<keyword evidence="3 7" id="KW-0812">Transmembrane</keyword>
<evidence type="ECO:0000256" key="6">
    <source>
        <dbReference type="ARBA" id="ARBA00038076"/>
    </source>
</evidence>
<dbReference type="GO" id="GO:0022857">
    <property type="term" value="F:transmembrane transporter activity"/>
    <property type="evidence" value="ECO:0007669"/>
    <property type="project" value="TreeGrafter"/>
</dbReference>
<dbReference type="InterPro" id="IPR050250">
    <property type="entry name" value="Macrolide_Exporter_MacB"/>
</dbReference>
<evidence type="ECO:0000256" key="3">
    <source>
        <dbReference type="ARBA" id="ARBA00022692"/>
    </source>
</evidence>
<dbReference type="STRING" id="383372.Rcas_2537"/>
<feature type="transmembrane region" description="Helical" evidence="7">
    <location>
        <begin position="21"/>
        <end position="44"/>
    </location>
</feature>
<feature type="transmembrane region" description="Helical" evidence="7">
    <location>
        <begin position="305"/>
        <end position="336"/>
    </location>
</feature>
<evidence type="ECO:0000256" key="5">
    <source>
        <dbReference type="ARBA" id="ARBA00023136"/>
    </source>
</evidence>
<comment type="subcellular location">
    <subcellularLocation>
        <location evidence="1">Cell membrane</location>
        <topology evidence="1">Multi-pass membrane protein</topology>
    </subcellularLocation>
</comment>
<gene>
    <name evidence="10" type="ordered locus">Rcas_2537</name>
</gene>
<keyword evidence="2" id="KW-1003">Cell membrane</keyword>
<dbReference type="Pfam" id="PF12704">
    <property type="entry name" value="MacB_PCD"/>
    <property type="match status" value="1"/>
</dbReference>
<reference evidence="10 11" key="1">
    <citation type="submission" date="2007-08" db="EMBL/GenBank/DDBJ databases">
        <title>Complete sequence of Roseiflexus castenholzii DSM 13941.</title>
        <authorList>
            <consortium name="US DOE Joint Genome Institute"/>
            <person name="Copeland A."/>
            <person name="Lucas S."/>
            <person name="Lapidus A."/>
            <person name="Barry K."/>
            <person name="Glavina del Rio T."/>
            <person name="Dalin E."/>
            <person name="Tice H."/>
            <person name="Pitluck S."/>
            <person name="Thompson L.S."/>
            <person name="Brettin T."/>
            <person name="Bruce D."/>
            <person name="Detter J.C."/>
            <person name="Han C."/>
            <person name="Tapia R."/>
            <person name="Schmutz J."/>
            <person name="Larimer F."/>
            <person name="Land M."/>
            <person name="Hauser L."/>
            <person name="Kyrpides N."/>
            <person name="Mikhailova N."/>
            <person name="Bryant D.A."/>
            <person name="Hanada S."/>
            <person name="Tsukatani Y."/>
            <person name="Richardson P."/>
        </authorList>
    </citation>
    <scope>NUCLEOTIDE SEQUENCE [LARGE SCALE GENOMIC DNA]</scope>
    <source>
        <strain evidence="11">DSM 13941 / HLO8</strain>
    </source>
</reference>
<dbReference type="PANTHER" id="PTHR30572:SF4">
    <property type="entry name" value="ABC TRANSPORTER PERMEASE YTRF"/>
    <property type="match status" value="1"/>
</dbReference>
<dbReference type="HOGENOM" id="CLU_355534_0_0_0"/>
<protein>
    <recommendedName>
        <fullName evidence="12">ABC3 transporter permease protein domain-containing protein</fullName>
    </recommendedName>
</protein>
<dbReference type="InterPro" id="IPR003838">
    <property type="entry name" value="ABC3_permease_C"/>
</dbReference>
<feature type="domain" description="ABC3 transporter permease C-terminal" evidence="8">
    <location>
        <begin position="666"/>
        <end position="784"/>
    </location>
</feature>
<evidence type="ECO:0000313" key="11">
    <source>
        <dbReference type="Proteomes" id="UP000000263"/>
    </source>
</evidence>
<keyword evidence="11" id="KW-1185">Reference proteome</keyword>
<organism evidence="10 11">
    <name type="scientific">Roseiflexus castenholzii (strain DSM 13941 / HLO8)</name>
    <dbReference type="NCBI Taxonomy" id="383372"/>
    <lineage>
        <taxon>Bacteria</taxon>
        <taxon>Bacillati</taxon>
        <taxon>Chloroflexota</taxon>
        <taxon>Chloroflexia</taxon>
        <taxon>Chloroflexales</taxon>
        <taxon>Roseiflexineae</taxon>
        <taxon>Roseiflexaceae</taxon>
        <taxon>Roseiflexus</taxon>
    </lineage>
</organism>
<dbReference type="eggNOG" id="COG0577">
    <property type="taxonomic scope" value="Bacteria"/>
</dbReference>
<feature type="domain" description="MacB-like periplasmic core" evidence="9">
    <location>
        <begin position="431"/>
        <end position="632"/>
    </location>
</feature>
<evidence type="ECO:0008006" key="12">
    <source>
        <dbReference type="Google" id="ProtNLM"/>
    </source>
</evidence>
<evidence type="ECO:0000256" key="7">
    <source>
        <dbReference type="SAM" id="Phobius"/>
    </source>
</evidence>
<dbReference type="AlphaFoldDB" id="A7NM61"/>
<dbReference type="PANTHER" id="PTHR30572">
    <property type="entry name" value="MEMBRANE COMPONENT OF TRANSPORTER-RELATED"/>
    <property type="match status" value="1"/>
</dbReference>
<evidence type="ECO:0000256" key="1">
    <source>
        <dbReference type="ARBA" id="ARBA00004651"/>
    </source>
</evidence>
<feature type="transmembrane region" description="Helical" evidence="7">
    <location>
        <begin position="655"/>
        <end position="685"/>
    </location>
</feature>
<dbReference type="Pfam" id="PF02687">
    <property type="entry name" value="FtsX"/>
    <property type="match status" value="2"/>
</dbReference>
<evidence type="ECO:0000259" key="8">
    <source>
        <dbReference type="Pfam" id="PF02687"/>
    </source>
</evidence>
<feature type="transmembrane region" description="Helical" evidence="7">
    <location>
        <begin position="257"/>
        <end position="284"/>
    </location>
</feature>
<feature type="domain" description="ABC3 transporter permease C-terminal" evidence="8">
    <location>
        <begin position="263"/>
        <end position="376"/>
    </location>
</feature>
<evidence type="ECO:0000256" key="2">
    <source>
        <dbReference type="ARBA" id="ARBA00022475"/>
    </source>
</evidence>
<keyword evidence="5 7" id="KW-0472">Membrane</keyword>
<comment type="similarity">
    <text evidence="6">Belongs to the ABC-4 integral membrane protein family.</text>
</comment>